<evidence type="ECO:0000313" key="2">
    <source>
        <dbReference type="EMBL" id="MBB5430046.1"/>
    </source>
</evidence>
<dbReference type="RefSeq" id="WP_184387621.1">
    <property type="nucleotide sequence ID" value="NZ_BAAAJD010000157.1"/>
</dbReference>
<dbReference type="Proteomes" id="UP000572635">
    <property type="component" value="Unassembled WGS sequence"/>
</dbReference>
<keyword evidence="1" id="KW-1133">Transmembrane helix</keyword>
<sequence>MKLYADRPVRRALQLTADLLALAWIGLWAAAAYALHGTVSELGGSGLLIAAAGDRVDEHMDAAAEAARRVPVAGDSLASPFSSVGDAGASLGEAGRSFQESAASAALALSALAVLLPVLLAVSVWLLPRLRWIRRAADARTAGELSPRARERLLALRALQSVRPALLAEAHPDPAAAWRADDPEAVRALASLELRRLGLEPAGS</sequence>
<dbReference type="EMBL" id="JACHDB010000001">
    <property type="protein sequence ID" value="MBB5430046.1"/>
    <property type="molecule type" value="Genomic_DNA"/>
</dbReference>
<comment type="caution">
    <text evidence="2">The sequence shown here is derived from an EMBL/GenBank/DDBJ whole genome shotgun (WGS) entry which is preliminary data.</text>
</comment>
<keyword evidence="1" id="KW-0812">Transmembrane</keyword>
<gene>
    <name evidence="2" type="ORF">HDA36_000130</name>
</gene>
<feature type="transmembrane region" description="Helical" evidence="1">
    <location>
        <begin position="12"/>
        <end position="35"/>
    </location>
</feature>
<evidence type="ECO:0000313" key="3">
    <source>
        <dbReference type="Proteomes" id="UP000572635"/>
    </source>
</evidence>
<organism evidence="2 3">
    <name type="scientific">Nocardiopsis composta</name>
    <dbReference type="NCBI Taxonomy" id="157465"/>
    <lineage>
        <taxon>Bacteria</taxon>
        <taxon>Bacillati</taxon>
        <taxon>Actinomycetota</taxon>
        <taxon>Actinomycetes</taxon>
        <taxon>Streptosporangiales</taxon>
        <taxon>Nocardiopsidaceae</taxon>
        <taxon>Nocardiopsis</taxon>
    </lineage>
</organism>
<protein>
    <submittedName>
        <fullName evidence="2">HAMP domain-containing protein</fullName>
    </submittedName>
</protein>
<reference evidence="2 3" key="1">
    <citation type="submission" date="2020-08" db="EMBL/GenBank/DDBJ databases">
        <title>Sequencing the genomes of 1000 actinobacteria strains.</title>
        <authorList>
            <person name="Klenk H.-P."/>
        </authorList>
    </citation>
    <scope>NUCLEOTIDE SEQUENCE [LARGE SCALE GENOMIC DNA]</scope>
    <source>
        <strain evidence="2 3">DSM 44551</strain>
    </source>
</reference>
<name>A0A7W8VB77_9ACTN</name>
<proteinExistence type="predicted"/>
<accession>A0A7W8VB77</accession>
<dbReference type="AlphaFoldDB" id="A0A7W8VB77"/>
<evidence type="ECO:0000256" key="1">
    <source>
        <dbReference type="SAM" id="Phobius"/>
    </source>
</evidence>
<feature type="transmembrane region" description="Helical" evidence="1">
    <location>
        <begin position="105"/>
        <end position="127"/>
    </location>
</feature>
<keyword evidence="1" id="KW-0472">Membrane</keyword>
<keyword evidence="3" id="KW-1185">Reference proteome</keyword>